<keyword evidence="1" id="KW-0732">Signal</keyword>
<proteinExistence type="predicted"/>
<evidence type="ECO:0000313" key="2">
    <source>
        <dbReference type="EMBL" id="KAK1175369.1"/>
    </source>
</evidence>
<dbReference type="GO" id="GO:0016020">
    <property type="term" value="C:membrane"/>
    <property type="evidence" value="ECO:0007669"/>
    <property type="project" value="InterPro"/>
</dbReference>
<comment type="caution">
    <text evidence="2">The sequence shown here is derived from an EMBL/GenBank/DDBJ whole genome shotgun (WGS) entry which is preliminary data.</text>
</comment>
<sequence length="95" mass="10308">MSLAVLLTLAIGCMHCAGVCGAAGEDLVLLGQRITQGYVKRFRPVLHWDQPVTVYLDLSLYSILDLVIILQQLTGADHSKGISKLNKIIDPHGNP</sequence>
<feature type="chain" id="PRO_5042262659" evidence="1">
    <location>
        <begin position="22"/>
        <end position="95"/>
    </location>
</feature>
<dbReference type="Proteomes" id="UP001230051">
    <property type="component" value="Unassembled WGS sequence"/>
</dbReference>
<evidence type="ECO:0000313" key="3">
    <source>
        <dbReference type="Proteomes" id="UP001230051"/>
    </source>
</evidence>
<accession>A0AAD8GJG1</accession>
<dbReference type="GO" id="GO:0005230">
    <property type="term" value="F:extracellular ligand-gated monoatomic ion channel activity"/>
    <property type="evidence" value="ECO:0007669"/>
    <property type="project" value="InterPro"/>
</dbReference>
<protein>
    <submittedName>
        <fullName evidence="2">5-hydroxytryptamine receptor 3B-like</fullName>
    </submittedName>
</protein>
<reference evidence="2" key="1">
    <citation type="submission" date="2022-02" db="EMBL/GenBank/DDBJ databases">
        <title>Atlantic sturgeon de novo genome assembly.</title>
        <authorList>
            <person name="Stock M."/>
            <person name="Klopp C."/>
            <person name="Guiguen Y."/>
            <person name="Cabau C."/>
            <person name="Parinello H."/>
            <person name="Santidrian Yebra-Pimentel E."/>
            <person name="Kuhl H."/>
            <person name="Dirks R.P."/>
            <person name="Guessner J."/>
            <person name="Wuertz S."/>
            <person name="Du K."/>
            <person name="Schartl M."/>
        </authorList>
    </citation>
    <scope>NUCLEOTIDE SEQUENCE</scope>
    <source>
        <strain evidence="2">STURGEONOMICS-FGT-2020</strain>
        <tissue evidence="2">Whole blood</tissue>
    </source>
</reference>
<dbReference type="SUPFAM" id="SSF63712">
    <property type="entry name" value="Nicotinic receptor ligand binding domain-like"/>
    <property type="match status" value="1"/>
</dbReference>
<dbReference type="InterPro" id="IPR036734">
    <property type="entry name" value="Neur_chan_lig-bd_sf"/>
</dbReference>
<dbReference type="AlphaFoldDB" id="A0AAD8GJG1"/>
<dbReference type="EMBL" id="JAGXEW010000001">
    <property type="protein sequence ID" value="KAK1175369.1"/>
    <property type="molecule type" value="Genomic_DNA"/>
</dbReference>
<evidence type="ECO:0000256" key="1">
    <source>
        <dbReference type="SAM" id="SignalP"/>
    </source>
</evidence>
<keyword evidence="2" id="KW-0675">Receptor</keyword>
<feature type="signal peptide" evidence="1">
    <location>
        <begin position="1"/>
        <end position="21"/>
    </location>
</feature>
<name>A0AAD8GJG1_ACIOX</name>
<organism evidence="2 3">
    <name type="scientific">Acipenser oxyrinchus oxyrinchus</name>
    <dbReference type="NCBI Taxonomy" id="40147"/>
    <lineage>
        <taxon>Eukaryota</taxon>
        <taxon>Metazoa</taxon>
        <taxon>Chordata</taxon>
        <taxon>Craniata</taxon>
        <taxon>Vertebrata</taxon>
        <taxon>Euteleostomi</taxon>
        <taxon>Actinopterygii</taxon>
        <taxon>Chondrostei</taxon>
        <taxon>Acipenseriformes</taxon>
        <taxon>Acipenseridae</taxon>
        <taxon>Acipenser</taxon>
    </lineage>
</organism>
<gene>
    <name evidence="2" type="ORF">AOXY_G3</name>
</gene>
<keyword evidence="3" id="KW-1185">Reference proteome</keyword>